<dbReference type="Pfam" id="PF12174">
    <property type="entry name" value="RST"/>
    <property type="match status" value="1"/>
</dbReference>
<gene>
    <name evidence="8" type="ORF">SLEP1_g44570</name>
</gene>
<dbReference type="AlphaFoldDB" id="A0AAV5LGN8"/>
<feature type="domain" description="PARP catalytic" evidence="6">
    <location>
        <begin position="28"/>
        <end position="252"/>
    </location>
</feature>
<comment type="subcellular location">
    <subcellularLocation>
        <location evidence="1">Nucleus</location>
    </subcellularLocation>
</comment>
<feature type="compositionally biased region" description="Low complexity" evidence="5">
    <location>
        <begin position="1"/>
        <end position="12"/>
    </location>
</feature>
<evidence type="ECO:0000259" key="7">
    <source>
        <dbReference type="PROSITE" id="PS51879"/>
    </source>
</evidence>
<dbReference type="GO" id="GO:0005634">
    <property type="term" value="C:nucleus"/>
    <property type="evidence" value="ECO:0007669"/>
    <property type="project" value="UniProtKB-SubCell"/>
</dbReference>
<dbReference type="PANTHER" id="PTHR32263">
    <property type="entry name" value="INACTIVE POLY [ADP-RIBOSE] POLYMERASE SRO4-RELATED"/>
    <property type="match status" value="1"/>
</dbReference>
<keyword evidence="3" id="KW-0346">Stress response</keyword>
<dbReference type="EMBL" id="BPVZ01000116">
    <property type="protein sequence ID" value="GKV36436.1"/>
    <property type="molecule type" value="Genomic_DNA"/>
</dbReference>
<name>A0AAV5LGN8_9ROSI</name>
<dbReference type="PANTHER" id="PTHR32263:SF12">
    <property type="entry name" value="INACTIVE POLY [ADP-RIBOSE] POLYMERASE SRO4-RELATED"/>
    <property type="match status" value="1"/>
</dbReference>
<reference evidence="8 9" key="1">
    <citation type="journal article" date="2021" name="Commun. Biol.">
        <title>The genome of Shorea leprosula (Dipterocarpaceae) highlights the ecological relevance of drought in aseasonal tropical rainforests.</title>
        <authorList>
            <person name="Ng K.K.S."/>
            <person name="Kobayashi M.J."/>
            <person name="Fawcett J.A."/>
            <person name="Hatakeyama M."/>
            <person name="Paape T."/>
            <person name="Ng C.H."/>
            <person name="Ang C.C."/>
            <person name="Tnah L.H."/>
            <person name="Lee C.T."/>
            <person name="Nishiyama T."/>
            <person name="Sese J."/>
            <person name="O'Brien M.J."/>
            <person name="Copetti D."/>
            <person name="Mohd Noor M.I."/>
            <person name="Ong R.C."/>
            <person name="Putra M."/>
            <person name="Sireger I.Z."/>
            <person name="Indrioko S."/>
            <person name="Kosugi Y."/>
            <person name="Izuno A."/>
            <person name="Isagi Y."/>
            <person name="Lee S.L."/>
            <person name="Shimizu K.K."/>
        </authorList>
    </citation>
    <scope>NUCLEOTIDE SEQUENCE [LARGE SCALE GENOMIC DNA]</scope>
    <source>
        <strain evidence="8">214</strain>
    </source>
</reference>
<dbReference type="InterPro" id="IPR012317">
    <property type="entry name" value="Poly(ADP-ribose)pol_cat_dom"/>
</dbReference>
<protein>
    <recommendedName>
        <fullName evidence="10">PARP</fullName>
    </recommendedName>
</protein>
<evidence type="ECO:0000256" key="5">
    <source>
        <dbReference type="SAM" id="MobiDB-lite"/>
    </source>
</evidence>
<sequence>MSSSTSVGSSQDQESDLSDLESSFCRPSSFRFNESATSGEGLVQLFQGQRPYDLLTERFLSGLGPPPLRTNTEVLAVYQNKYSDIRGQGMMQNFGICKKTMEQKHGGNANVNFAWCSVSKDEIPKIIQYGFSCSMPKNDGSYGHGVYLTPANSSLLECVKKAAVDEDGLRHVFLCRVILGKTEVIQPGTQQCCPSSKEFDSGVDNLWSPNKYIVWSTHMNAHILPDFLLSFRAPCCLEGFLTPQVHQKMPTSPWLPFPALLSALSKFLPPSDLASLTKYHRELREKRITRHQMIQRVRQLAGDKLLVSVIKSLGAKPKVPTK</sequence>
<accession>A0AAV5LGN8</accession>
<dbReference type="GO" id="GO:0003950">
    <property type="term" value="F:NAD+ poly-ADP-ribosyltransferase activity"/>
    <property type="evidence" value="ECO:0007669"/>
    <property type="project" value="InterPro"/>
</dbReference>
<feature type="domain" description="RST" evidence="7">
    <location>
        <begin position="248"/>
        <end position="319"/>
    </location>
</feature>
<evidence type="ECO:0000313" key="9">
    <source>
        <dbReference type="Proteomes" id="UP001054252"/>
    </source>
</evidence>
<dbReference type="SUPFAM" id="SSF56399">
    <property type="entry name" value="ADP-ribosylation"/>
    <property type="match status" value="1"/>
</dbReference>
<proteinExistence type="predicted"/>
<evidence type="ECO:0008006" key="10">
    <source>
        <dbReference type="Google" id="ProtNLM"/>
    </source>
</evidence>
<evidence type="ECO:0000256" key="4">
    <source>
        <dbReference type="ARBA" id="ARBA00023242"/>
    </source>
</evidence>
<dbReference type="InterPro" id="IPR022003">
    <property type="entry name" value="RST"/>
</dbReference>
<dbReference type="Pfam" id="PF00644">
    <property type="entry name" value="PARP"/>
    <property type="match status" value="1"/>
</dbReference>
<dbReference type="InterPro" id="IPR044964">
    <property type="entry name" value="RCD1/SRO1-5"/>
</dbReference>
<keyword evidence="2" id="KW-0217">Developmental protein</keyword>
<dbReference type="Proteomes" id="UP001054252">
    <property type="component" value="Unassembled WGS sequence"/>
</dbReference>
<dbReference type="PROSITE" id="PS51059">
    <property type="entry name" value="PARP_CATALYTIC"/>
    <property type="match status" value="1"/>
</dbReference>
<dbReference type="Gene3D" id="3.90.228.10">
    <property type="match status" value="1"/>
</dbReference>
<feature type="region of interest" description="Disordered" evidence="5">
    <location>
        <begin position="1"/>
        <end position="21"/>
    </location>
</feature>
<evidence type="ECO:0000256" key="2">
    <source>
        <dbReference type="ARBA" id="ARBA00022473"/>
    </source>
</evidence>
<keyword evidence="4" id="KW-0539">Nucleus</keyword>
<evidence type="ECO:0000313" key="8">
    <source>
        <dbReference type="EMBL" id="GKV36436.1"/>
    </source>
</evidence>
<evidence type="ECO:0000256" key="1">
    <source>
        <dbReference type="ARBA" id="ARBA00004123"/>
    </source>
</evidence>
<evidence type="ECO:0000259" key="6">
    <source>
        <dbReference type="PROSITE" id="PS51059"/>
    </source>
</evidence>
<organism evidence="8 9">
    <name type="scientific">Rubroshorea leprosula</name>
    <dbReference type="NCBI Taxonomy" id="152421"/>
    <lineage>
        <taxon>Eukaryota</taxon>
        <taxon>Viridiplantae</taxon>
        <taxon>Streptophyta</taxon>
        <taxon>Embryophyta</taxon>
        <taxon>Tracheophyta</taxon>
        <taxon>Spermatophyta</taxon>
        <taxon>Magnoliopsida</taxon>
        <taxon>eudicotyledons</taxon>
        <taxon>Gunneridae</taxon>
        <taxon>Pentapetalae</taxon>
        <taxon>rosids</taxon>
        <taxon>malvids</taxon>
        <taxon>Malvales</taxon>
        <taxon>Dipterocarpaceae</taxon>
        <taxon>Rubroshorea</taxon>
    </lineage>
</organism>
<comment type="caution">
    <text evidence="8">The sequence shown here is derived from an EMBL/GenBank/DDBJ whole genome shotgun (WGS) entry which is preliminary data.</text>
</comment>
<dbReference type="PROSITE" id="PS51879">
    <property type="entry name" value="RST"/>
    <property type="match status" value="1"/>
</dbReference>
<evidence type="ECO:0000256" key="3">
    <source>
        <dbReference type="ARBA" id="ARBA00023016"/>
    </source>
</evidence>
<keyword evidence="9" id="KW-1185">Reference proteome</keyword>